<feature type="domain" description="UspA" evidence="2">
    <location>
        <begin position="161"/>
        <end position="296"/>
    </location>
</feature>
<comment type="caution">
    <text evidence="3">The sequence shown here is derived from an EMBL/GenBank/DDBJ whole genome shotgun (WGS) entry which is preliminary data.</text>
</comment>
<gene>
    <name evidence="3" type="ORF">N802_17560</name>
</gene>
<dbReference type="AlphaFoldDB" id="A0A0A0J5K3"/>
<dbReference type="PANTHER" id="PTHR46268:SF6">
    <property type="entry name" value="UNIVERSAL STRESS PROTEIN UP12"/>
    <property type="match status" value="1"/>
</dbReference>
<sequence>MTLVVGFRGGVDDRSGLRLAVTLARSRGIDLEVVTVVPASWPTPVMGAADRDFRRWAAEQGEAARAEAQQIIDEIASDLSVTTRWVTARSVASGLLEAATTSGAVLIVIGSSAEAGHGQINLGSTASRLLHSSPVPVALAPRGYQQPEGARIGRATCAFRGDVASRSTLERTAVICAEVGASLRIATFAVRGRTMYPPEVSPQTEDDVLSSWVEQATRAQEAAVGSLKQPDGIPGDVSTVVGAGRTWAGALDSIGWERDDVLVVGSTRENLVERIFLGTSATKIVRHAPVPVIVVP</sequence>
<reference evidence="3 4" key="1">
    <citation type="submission" date="2013-08" db="EMBL/GenBank/DDBJ databases">
        <title>The genome sequence of Knoellia sinensis.</title>
        <authorList>
            <person name="Zhu W."/>
            <person name="Wang G."/>
        </authorList>
    </citation>
    <scope>NUCLEOTIDE SEQUENCE [LARGE SCALE GENOMIC DNA]</scope>
    <source>
        <strain evidence="3 4">KCTC 19936</strain>
    </source>
</reference>
<dbReference type="CDD" id="cd00293">
    <property type="entry name" value="USP-like"/>
    <property type="match status" value="2"/>
</dbReference>
<evidence type="ECO:0000313" key="3">
    <source>
        <dbReference type="EMBL" id="KGN32610.1"/>
    </source>
</evidence>
<dbReference type="Gene3D" id="3.40.50.12370">
    <property type="match status" value="1"/>
</dbReference>
<dbReference type="eggNOG" id="COG0589">
    <property type="taxonomic scope" value="Bacteria"/>
</dbReference>
<dbReference type="PANTHER" id="PTHR46268">
    <property type="entry name" value="STRESS RESPONSE PROTEIN NHAX"/>
    <property type="match status" value="1"/>
</dbReference>
<dbReference type="Pfam" id="PF00582">
    <property type="entry name" value="Usp"/>
    <property type="match status" value="2"/>
</dbReference>
<dbReference type="InterPro" id="IPR006015">
    <property type="entry name" value="Universal_stress_UspA"/>
</dbReference>
<feature type="domain" description="UspA" evidence="2">
    <location>
        <begin position="2"/>
        <end position="140"/>
    </location>
</feature>
<dbReference type="RefSeq" id="WP_035915591.1">
    <property type="nucleotide sequence ID" value="NZ_AVPJ01000006.1"/>
</dbReference>
<evidence type="ECO:0000256" key="1">
    <source>
        <dbReference type="ARBA" id="ARBA00008791"/>
    </source>
</evidence>
<dbReference type="Proteomes" id="UP000030002">
    <property type="component" value="Unassembled WGS sequence"/>
</dbReference>
<proteinExistence type="inferred from homology"/>
<dbReference type="STRING" id="1385520.N802_17560"/>
<name>A0A0A0J5K3_9MICO</name>
<dbReference type="SUPFAM" id="SSF52402">
    <property type="entry name" value="Adenine nucleotide alpha hydrolases-like"/>
    <property type="match status" value="2"/>
</dbReference>
<accession>A0A0A0J5K3</accession>
<protein>
    <submittedName>
        <fullName evidence="3">Universal stress protein</fullName>
    </submittedName>
</protein>
<keyword evidence="4" id="KW-1185">Reference proteome</keyword>
<dbReference type="EMBL" id="AVPJ01000006">
    <property type="protein sequence ID" value="KGN32610.1"/>
    <property type="molecule type" value="Genomic_DNA"/>
</dbReference>
<evidence type="ECO:0000313" key="4">
    <source>
        <dbReference type="Proteomes" id="UP000030002"/>
    </source>
</evidence>
<organism evidence="3 4">
    <name type="scientific">Knoellia sinensis KCTC 19936</name>
    <dbReference type="NCBI Taxonomy" id="1385520"/>
    <lineage>
        <taxon>Bacteria</taxon>
        <taxon>Bacillati</taxon>
        <taxon>Actinomycetota</taxon>
        <taxon>Actinomycetes</taxon>
        <taxon>Micrococcales</taxon>
        <taxon>Intrasporangiaceae</taxon>
        <taxon>Knoellia</taxon>
    </lineage>
</organism>
<dbReference type="PRINTS" id="PR01438">
    <property type="entry name" value="UNVRSLSTRESS"/>
</dbReference>
<evidence type="ECO:0000259" key="2">
    <source>
        <dbReference type="Pfam" id="PF00582"/>
    </source>
</evidence>
<dbReference type="InterPro" id="IPR006016">
    <property type="entry name" value="UspA"/>
</dbReference>
<comment type="similarity">
    <text evidence="1">Belongs to the universal stress protein A family.</text>
</comment>
<dbReference type="OrthoDB" id="5242641at2"/>